<feature type="domain" description="Transposase IS204/IS1001/IS1096/IS1165 helix-turn-helix" evidence="1">
    <location>
        <begin position="87"/>
        <end position="136"/>
    </location>
</feature>
<dbReference type="Proteomes" id="UP000000557">
    <property type="component" value="Chromosome"/>
</dbReference>
<reference evidence="3 4" key="2">
    <citation type="journal article" date="2003" name="DNA Res.">
        <title>Complete genome structure of Gloeobacter violaceus PCC 7421, a cyanobacterium that lacks thylakoids (supplement).</title>
        <authorList>
            <person name="Nakamura Y."/>
            <person name="Kaneko T."/>
            <person name="Sato S."/>
            <person name="Mimuro M."/>
            <person name="Miyashita H."/>
            <person name="Tsuchiya T."/>
            <person name="Sasamoto S."/>
            <person name="Watanabe A."/>
            <person name="Kawashima K."/>
            <person name="Kishida Y."/>
            <person name="Kiyokawa C."/>
            <person name="Kohara M."/>
            <person name="Matsumoto M."/>
            <person name="Matsuno A."/>
            <person name="Nakazaki N."/>
            <person name="Shimpo S."/>
            <person name="Takeuchi C."/>
            <person name="Yamada M."/>
            <person name="Tabata S."/>
        </authorList>
    </citation>
    <scope>NUCLEOTIDE SEQUENCE [LARGE SCALE GENOMIC DNA]</scope>
    <source>
        <strain evidence="4">ATCC 29082 / PCC 7421</strain>
    </source>
</reference>
<dbReference type="OrthoDB" id="510970at2"/>
<dbReference type="STRING" id="251221.gene:10759329"/>
<dbReference type="KEGG" id="gvi:glr1837"/>
<accession>Q7NJJ5</accession>
<organism evidence="3 4">
    <name type="scientific">Gloeobacter violaceus (strain ATCC 29082 / PCC 7421)</name>
    <dbReference type="NCBI Taxonomy" id="251221"/>
    <lineage>
        <taxon>Bacteria</taxon>
        <taxon>Bacillati</taxon>
        <taxon>Cyanobacteriota</taxon>
        <taxon>Cyanophyceae</taxon>
        <taxon>Gloeobacterales</taxon>
        <taxon>Gloeobacteraceae</taxon>
        <taxon>Gloeobacter</taxon>
    </lineage>
</organism>
<evidence type="ECO:0000313" key="3">
    <source>
        <dbReference type="EMBL" id="BAC89778.1"/>
    </source>
</evidence>
<dbReference type="EMBL" id="BA000045">
    <property type="protein sequence ID" value="BAC89778.1"/>
    <property type="molecule type" value="Genomic_DNA"/>
</dbReference>
<reference evidence="3 4" key="1">
    <citation type="journal article" date="2003" name="DNA Res.">
        <title>Complete genome structure of Gloeobacter violaceus PCC 7421, a cyanobacterium that lacks thylakoids.</title>
        <authorList>
            <person name="Nakamura Y."/>
            <person name="Kaneko T."/>
            <person name="Sato S."/>
            <person name="Mimuro M."/>
            <person name="Miyashita H."/>
            <person name="Tsuchiya T."/>
            <person name="Sasamoto S."/>
            <person name="Watanabe A."/>
            <person name="Kawashima K."/>
            <person name="Kishida Y."/>
            <person name="Kiyokawa C."/>
            <person name="Kohara M."/>
            <person name="Matsumoto M."/>
            <person name="Matsuno A."/>
            <person name="Nakazaki N."/>
            <person name="Shimpo S."/>
            <person name="Takeuchi C."/>
            <person name="Yamada M."/>
            <person name="Tabata S."/>
        </authorList>
    </citation>
    <scope>NUCLEOTIDE SEQUENCE [LARGE SCALE GENOMIC DNA]</scope>
    <source>
        <strain evidence="4">ATCC 29082 / PCC 7421</strain>
    </source>
</reference>
<dbReference type="Pfam" id="PF13542">
    <property type="entry name" value="HTH_Tnp_ISL3"/>
    <property type="match status" value="1"/>
</dbReference>
<evidence type="ECO:0000259" key="2">
    <source>
        <dbReference type="Pfam" id="PF14690"/>
    </source>
</evidence>
<name>Q7NJJ5_GLOVI</name>
<proteinExistence type="predicted"/>
<dbReference type="eggNOG" id="COG3464">
    <property type="taxonomic scope" value="Bacteria"/>
</dbReference>
<dbReference type="PhylomeDB" id="Q7NJJ5"/>
<keyword evidence="4" id="KW-1185">Reference proteome</keyword>
<dbReference type="HOGENOM" id="CLU_041900_0_3_3"/>
<dbReference type="EnsemblBacteria" id="BAC89778">
    <property type="protein sequence ID" value="BAC89778"/>
    <property type="gene ID" value="BAC89778"/>
</dbReference>
<protein>
    <submittedName>
        <fullName evidence="3">Glr1837 protein</fullName>
    </submittedName>
</protein>
<dbReference type="AlphaFoldDB" id="Q7NJJ5"/>
<dbReference type="InterPro" id="IPR032877">
    <property type="entry name" value="Transposase_HTH"/>
</dbReference>
<evidence type="ECO:0000313" key="4">
    <source>
        <dbReference type="Proteomes" id="UP000000557"/>
    </source>
</evidence>
<dbReference type="InterPro" id="IPR029261">
    <property type="entry name" value="Transposase_Znf"/>
</dbReference>
<evidence type="ECO:0000259" key="1">
    <source>
        <dbReference type="Pfam" id="PF13542"/>
    </source>
</evidence>
<dbReference type="RefSeq" id="WP_011141835.1">
    <property type="nucleotide sequence ID" value="NC_005125.1"/>
</dbReference>
<gene>
    <name evidence="3" type="ordered locus">glr1837</name>
</gene>
<dbReference type="InParanoid" id="Q7NJJ5"/>
<feature type="domain" description="Transposase IS204/IS1001/IS1096/IS1165 zinc-finger" evidence="2">
    <location>
        <begin position="36"/>
        <end position="81"/>
    </location>
</feature>
<sequence length="153" mass="18308">MSIELTQLLDLPNVYVERQSINELGIFFYLQPLAQEILCPGCGQLTDIQHQARPLQVRDLMMRKKPVFLRIPRRQFYCKACQRYCTEKLEFLDWRRRHTRRFEEDVYERVQHSSLEQIAREEGISPEAVRGIFEHVAVESKKRLGRSKAHQHR</sequence>
<dbReference type="Pfam" id="PF14690">
    <property type="entry name" value="Zn_ribbon_ISL3"/>
    <property type="match status" value="1"/>
</dbReference>